<accession>A0A975TT48</accession>
<dbReference type="EMBL" id="CP078073">
    <property type="protein sequence ID" value="QXL86970.1"/>
    <property type="molecule type" value="Genomic_DNA"/>
</dbReference>
<gene>
    <name evidence="2" type="ORF">KUL25_16190</name>
    <name evidence="3" type="ORF">KUL25_16195</name>
</gene>
<keyword evidence="1" id="KW-0472">Membrane</keyword>
<evidence type="ECO:0000313" key="3">
    <source>
        <dbReference type="EMBL" id="QXL86970.1"/>
    </source>
</evidence>
<keyword evidence="1" id="KW-0812">Transmembrane</keyword>
<reference evidence="3 4" key="1">
    <citation type="submission" date="2021-07" db="EMBL/GenBank/DDBJ databases">
        <title>Karlodiniumbacter phycospheric gen. nov., sp. nov., a phycosphere bacterium isolated from karlodinium veneficum.</title>
        <authorList>
            <person name="Peng Y."/>
            <person name="Jiang L."/>
            <person name="Lee J."/>
        </authorList>
    </citation>
    <scope>NUCLEOTIDE SEQUENCE</scope>
    <source>
        <strain evidence="3 4">N5</strain>
    </source>
</reference>
<dbReference type="EMBL" id="JAIMBW010000001">
    <property type="protein sequence ID" value="MBY4894298.1"/>
    <property type="molecule type" value="Genomic_DNA"/>
</dbReference>
<protein>
    <recommendedName>
        <fullName evidence="5">Lipopolysaccharide export system protein LptC</fullName>
    </recommendedName>
</protein>
<dbReference type="InterPro" id="IPR010664">
    <property type="entry name" value="LipoPS_assembly_LptC-rel"/>
</dbReference>
<dbReference type="Proteomes" id="UP000693972">
    <property type="component" value="Unassembled WGS sequence"/>
</dbReference>
<evidence type="ECO:0000313" key="2">
    <source>
        <dbReference type="EMBL" id="MBY4894298.1"/>
    </source>
</evidence>
<evidence type="ECO:0000313" key="4">
    <source>
        <dbReference type="Proteomes" id="UP000693972"/>
    </source>
</evidence>
<name>A0A975TT48_9RHOB</name>
<keyword evidence="1" id="KW-1133">Transmembrane helix</keyword>
<evidence type="ECO:0000256" key="1">
    <source>
        <dbReference type="SAM" id="Phobius"/>
    </source>
</evidence>
<organism evidence="3">
    <name type="scientific">Gymnodinialimonas phycosphaerae</name>
    <dbReference type="NCBI Taxonomy" id="2841589"/>
    <lineage>
        <taxon>Bacteria</taxon>
        <taxon>Pseudomonadati</taxon>
        <taxon>Pseudomonadota</taxon>
        <taxon>Alphaproteobacteria</taxon>
        <taxon>Rhodobacterales</taxon>
        <taxon>Paracoccaceae</taxon>
        <taxon>Gymnodinialimonas</taxon>
    </lineage>
</organism>
<dbReference type="RefSeq" id="WP_257893884.1">
    <property type="nucleotide sequence ID" value="NZ_JAIMBW010000001.1"/>
</dbReference>
<proteinExistence type="predicted"/>
<dbReference type="Pfam" id="PF06835">
    <property type="entry name" value="LptC"/>
    <property type="match status" value="1"/>
</dbReference>
<dbReference type="AlphaFoldDB" id="A0A975TT48"/>
<evidence type="ECO:0008006" key="5">
    <source>
        <dbReference type="Google" id="ProtNLM"/>
    </source>
</evidence>
<feature type="transmembrane region" description="Helical" evidence="1">
    <location>
        <begin position="12"/>
        <end position="32"/>
    </location>
</feature>
<keyword evidence="4" id="KW-1185">Reference proteome</keyword>
<sequence length="198" mass="21414">MARDNLYSKAVVWVKITLPLVAIGLLSSLFLLSGAPDPDAALPYAEVNIDQIAREQRVTEPRFAGVLGDGQEIILTANAVSAEASRTERIQAQSINGRMDLSRTDFLTIQADFGDIDMAAQMATLTEDVVLQSSMGYRVESETMVMALDVINMRSPTPIHVTGPGLDVTADTMEITGPDGEAILRFNGSVRVLYEPQS</sequence>